<feature type="repeat" description="WD" evidence="5">
    <location>
        <begin position="604"/>
        <end position="648"/>
    </location>
</feature>
<feature type="repeat" description="WD" evidence="5">
    <location>
        <begin position="696"/>
        <end position="739"/>
    </location>
</feature>
<dbReference type="Pfam" id="PF00400">
    <property type="entry name" value="WD40"/>
    <property type="match status" value="7"/>
</dbReference>
<feature type="repeat" description="WD" evidence="5">
    <location>
        <begin position="577"/>
        <end position="602"/>
    </location>
</feature>
<dbReference type="OrthoDB" id="4495511at2"/>
<dbReference type="InterPro" id="IPR020472">
    <property type="entry name" value="WD40_PAC1"/>
</dbReference>
<evidence type="ECO:0000256" key="2">
    <source>
        <dbReference type="ARBA" id="ARBA00022737"/>
    </source>
</evidence>
<dbReference type="CDD" id="cd00200">
    <property type="entry name" value="WD40"/>
    <property type="match status" value="1"/>
</dbReference>
<dbReference type="CDD" id="cd00009">
    <property type="entry name" value="AAA"/>
    <property type="match status" value="1"/>
</dbReference>
<evidence type="ECO:0000313" key="8">
    <source>
        <dbReference type="EMBL" id="SEG54017.1"/>
    </source>
</evidence>
<dbReference type="EMBL" id="FNVO01000006">
    <property type="protein sequence ID" value="SEG54017.1"/>
    <property type="molecule type" value="Genomic_DNA"/>
</dbReference>
<dbReference type="SUPFAM" id="SSF52540">
    <property type="entry name" value="P-loop containing nucleoside triphosphate hydrolases"/>
    <property type="match status" value="3"/>
</dbReference>
<feature type="region of interest" description="Disordered" evidence="6">
    <location>
        <begin position="31"/>
        <end position="101"/>
    </location>
</feature>
<dbReference type="InterPro" id="IPR027417">
    <property type="entry name" value="P-loop_NTPase"/>
</dbReference>
<keyword evidence="4" id="KW-0067">ATP-binding</keyword>
<dbReference type="GO" id="GO:0016887">
    <property type="term" value="F:ATP hydrolysis activity"/>
    <property type="evidence" value="ECO:0007669"/>
    <property type="project" value="InterPro"/>
</dbReference>
<dbReference type="Gene3D" id="1.10.8.60">
    <property type="match status" value="1"/>
</dbReference>
<dbReference type="PANTHER" id="PTHR22847">
    <property type="entry name" value="WD40 REPEAT PROTEIN"/>
    <property type="match status" value="1"/>
</dbReference>
<dbReference type="Gene3D" id="2.130.10.10">
    <property type="entry name" value="YVTN repeat-like/Quinoprotein amine dehydrogenase"/>
    <property type="match status" value="2"/>
</dbReference>
<dbReference type="SMART" id="SM00320">
    <property type="entry name" value="WD40"/>
    <property type="match status" value="7"/>
</dbReference>
<dbReference type="RefSeq" id="WP_103938655.1">
    <property type="nucleotide sequence ID" value="NZ_FNVO01000006.1"/>
</dbReference>
<feature type="region of interest" description="Disordered" evidence="6">
    <location>
        <begin position="523"/>
        <end position="571"/>
    </location>
</feature>
<evidence type="ECO:0000313" key="9">
    <source>
        <dbReference type="Proteomes" id="UP000236723"/>
    </source>
</evidence>
<dbReference type="PROSITE" id="PS50082">
    <property type="entry name" value="WD_REPEATS_2"/>
    <property type="match status" value="7"/>
</dbReference>
<dbReference type="InterPro" id="IPR036322">
    <property type="entry name" value="WD40_repeat_dom_sf"/>
</dbReference>
<dbReference type="SMART" id="SM00382">
    <property type="entry name" value="AAA"/>
    <property type="match status" value="3"/>
</dbReference>
<keyword evidence="9" id="KW-1185">Reference proteome</keyword>
<dbReference type="InterPro" id="IPR003593">
    <property type="entry name" value="AAA+_ATPase"/>
</dbReference>
<dbReference type="NCBIfam" id="NF041121">
    <property type="entry name" value="SAV_2336_NTERM"/>
    <property type="match status" value="1"/>
</dbReference>
<accession>A0A1H6B1A5</accession>
<gene>
    <name evidence="8" type="ORF">SAMN04489712_106131</name>
</gene>
<feature type="domain" description="AAA+ ATPase" evidence="7">
    <location>
        <begin position="941"/>
        <end position="1125"/>
    </location>
</feature>
<dbReference type="InterPro" id="IPR047738">
    <property type="entry name" value="SAV_2336-like_N"/>
</dbReference>
<proteinExistence type="predicted"/>
<reference evidence="9" key="1">
    <citation type="submission" date="2016-10" db="EMBL/GenBank/DDBJ databases">
        <authorList>
            <person name="Varghese N."/>
            <person name="Submissions S."/>
        </authorList>
    </citation>
    <scope>NUCLEOTIDE SEQUENCE [LARGE SCALE GENOMIC DNA]</scope>
    <source>
        <strain evidence="9">DSM 43163</strain>
    </source>
</reference>
<evidence type="ECO:0000256" key="3">
    <source>
        <dbReference type="ARBA" id="ARBA00022741"/>
    </source>
</evidence>
<keyword evidence="3" id="KW-0547">Nucleotide-binding</keyword>
<dbReference type="Gene3D" id="3.40.50.300">
    <property type="entry name" value="P-loop containing nucleotide triphosphate hydrolases"/>
    <property type="match status" value="2"/>
</dbReference>
<dbReference type="InterPro" id="IPR015943">
    <property type="entry name" value="WD40/YVTN_repeat-like_dom_sf"/>
</dbReference>
<evidence type="ECO:0000256" key="6">
    <source>
        <dbReference type="SAM" id="MobiDB-lite"/>
    </source>
</evidence>
<sequence>MTVERLRDVLNAIGPPVTAREIAEMLWLAARLPPAGPPTGPPAEPSAEPPAEPAGHGHRPGGPAGRADPDPDEPTPVPVSAPDRLALHTPPASVEEGTDAGGVLVPTAPMLRNPLAIQRALRPLKLRVPSHRHRILDEEATAARAADRPQARPWIPVMAPSPERWLSLALVVDTGPAMRVWRPLVRELHEALVRVGAFRDVRLRLFADLGDTVGVRSSPRSPAAAPASLVDPAGRRVVLVLSDCSGPHWWDGRAGGALHLWATRGPTAILQPLPERLWRRTAAPVVPGLATAVRPGAPNTTLRFSPYESRERVPPGAVRVPVLELSPEWLADWARLVTATGGEGRATAITYVGGRVLPRAEPVSAEHDLPVREQVLRFQEAASPAAAELAAHLAVSVPVLPVMRLVQQRILPGSGPSDLAEVLLSGLLRPVDGEQGAYDFVDGARTALLETLPRPESLATAEVLAEISAEVQARAGSAAETFRALMRVAQGTGDRSLSSADQPFALVDEEALRFLNHTAIPVIDDPPRSPQDVAGTAAKASRRAEADDAGAEDIAERPVARPPDPDRTAADSRIGVGHLLASGGRDRTVRLWDPTTGDPVGEPLTGHTSWVFSVTAFRAPDARTLLASGGYDGTIRLWDPTTGDPVGEPLTGHTGTVAVVTSFRADHGRVLLASGGHDRTVRLWDPATGDPVGEPLTGHTGWVRAVAAFPHDGRTLLASSGYDGTIRLWDPTTGDQIGGPLTGHAGAVTALAAFTDADRTLLASADENGTIHFWDPATGFPVHTTLIGHIGAVTMLTAFMDSGRTLLASSGGDGVIRLWDPATGVQVGGPLTGHAGAVTALAAFTNADRALLASSGDDGTIRLWDPATGVQVGEPITGHASEVMTLVAFSRPAGVLPGGSPHRSDTYRVSSLLLAQARTVRFRGRKEELALLERWCEEDGSTRIALVTGPGGQGKTRLALELAALLETRGWLVEYHAPDGRTPLRGPGRKPWLVILDYAESRPEQAMGLANRIARLDPARARLLLLARTPGHWWGRLQARHGPTSLHLHLPDLENGLAGRERAFREALTDMADALGLAPPSPVRAVPDLSDPAYGNALALHTAALETLLPDGDVRSGLLQAERAHARAGAMAAGLLVSARVTDRLLALTALCTPVDENDAVSLLSGMPELSDQPIDTVRTAHWLADLHPPSPGTFWGSPTPPQLVHALIAAVVQDDPEFIRRLDRLSPPGYHGGRRAIVVQAARHYPQVAEVLGTDGRRQTADAWRRLMEVPGLTSVKESLQEHLTSLWQVRNRSPGSPGLRHFAFVGNPGTGKSMTARLLGEILRESGLLRRGHVVEVAVSDLIEPFVGQTVGRTNEVVDRALDGVLFVDDAHRLADMPPWGDEALRTLLTRMENDRGRLVLIFAGSQRGMEDFLVSHPGLRSRVAVLPFPDYTSKELTEIAFIRLAEHGLHGDAEFRPALVRAVETVCGEREPHLINAGDMRRLADAILIRRSARTEDASAPLEVTDIPEQWFAPAPPPPRRPAAEPPVKTCRIAVWGPPGSGRTTFLTALGVAAVRSADWRLMGTDAVSNDLLTTHLHELTTRRLFPSAQTAVREHHYLLRGVLELPVRRRLWRSRERIPMDIRLESLEPPGLSYSPNALTSRADDLVDRLAECDGIVYLFDPTRDDHDDFSHFNAVVTGLMLHVAAGGSAGHRLPHSLAVCTTKFDDPRVFRTAGTRGHLAFALDRHPFPYVPDDRSEDLFLDLCQVSSVPSAGPLVQTIRRWFHSDRVRYFTTSSIGFHLDSSARFDEADYQNTVATESSGLAIRGDINPLNVLEPFIWLATRAAASPRP</sequence>
<dbReference type="Pfam" id="PF00004">
    <property type="entry name" value="AAA"/>
    <property type="match status" value="1"/>
</dbReference>
<dbReference type="InterPro" id="IPR001680">
    <property type="entry name" value="WD40_rpt"/>
</dbReference>
<evidence type="ECO:0000256" key="5">
    <source>
        <dbReference type="PROSITE-ProRule" id="PRU00221"/>
    </source>
</evidence>
<dbReference type="PRINTS" id="PR00819">
    <property type="entry name" value="CBXCFQXSUPER"/>
</dbReference>
<dbReference type="InterPro" id="IPR003959">
    <property type="entry name" value="ATPase_AAA_core"/>
</dbReference>
<keyword evidence="2" id="KW-0677">Repeat</keyword>
<keyword evidence="1 5" id="KW-0853">WD repeat</keyword>
<dbReference type="Proteomes" id="UP000236723">
    <property type="component" value="Unassembled WGS sequence"/>
</dbReference>
<protein>
    <submittedName>
        <fullName evidence="8">WD domain-containing protein, G-beta repeat-containing protein</fullName>
    </submittedName>
</protein>
<dbReference type="PANTHER" id="PTHR22847:SF637">
    <property type="entry name" value="WD REPEAT DOMAIN 5B"/>
    <property type="match status" value="1"/>
</dbReference>
<name>A0A1H6B1A5_9ACTN</name>
<feature type="domain" description="AAA+ ATPase" evidence="7">
    <location>
        <begin position="1532"/>
        <end position="1730"/>
    </location>
</feature>
<organism evidence="8 9">
    <name type="scientific">Thermomonospora echinospora</name>
    <dbReference type="NCBI Taxonomy" id="1992"/>
    <lineage>
        <taxon>Bacteria</taxon>
        <taxon>Bacillati</taxon>
        <taxon>Actinomycetota</taxon>
        <taxon>Actinomycetes</taxon>
        <taxon>Streptosporangiales</taxon>
        <taxon>Thermomonosporaceae</taxon>
        <taxon>Thermomonospora</taxon>
    </lineage>
</organism>
<evidence type="ECO:0000259" key="7">
    <source>
        <dbReference type="SMART" id="SM00382"/>
    </source>
</evidence>
<feature type="repeat" description="WD" evidence="5">
    <location>
        <begin position="650"/>
        <end position="694"/>
    </location>
</feature>
<dbReference type="PROSITE" id="PS50294">
    <property type="entry name" value="WD_REPEATS_REGION"/>
    <property type="match status" value="4"/>
</dbReference>
<evidence type="ECO:0000256" key="1">
    <source>
        <dbReference type="ARBA" id="ARBA00022574"/>
    </source>
</evidence>
<dbReference type="GO" id="GO:0005524">
    <property type="term" value="F:ATP binding"/>
    <property type="evidence" value="ECO:0007669"/>
    <property type="project" value="UniProtKB-KW"/>
</dbReference>
<feature type="compositionally biased region" description="Pro residues" evidence="6">
    <location>
        <begin position="34"/>
        <end position="52"/>
    </location>
</feature>
<dbReference type="SUPFAM" id="SSF50978">
    <property type="entry name" value="WD40 repeat-like"/>
    <property type="match status" value="1"/>
</dbReference>
<feature type="repeat" description="WD" evidence="5">
    <location>
        <begin position="786"/>
        <end position="820"/>
    </location>
</feature>
<feature type="compositionally biased region" description="Basic and acidic residues" evidence="6">
    <location>
        <begin position="554"/>
        <end position="570"/>
    </location>
</feature>
<dbReference type="InterPro" id="IPR000641">
    <property type="entry name" value="CbxX/CfxQ"/>
</dbReference>
<feature type="repeat" description="WD" evidence="5">
    <location>
        <begin position="741"/>
        <end position="784"/>
    </location>
</feature>
<feature type="repeat" description="WD" evidence="5">
    <location>
        <begin position="831"/>
        <end position="865"/>
    </location>
</feature>
<feature type="domain" description="AAA+ ATPase" evidence="7">
    <location>
        <begin position="1300"/>
        <end position="1432"/>
    </location>
</feature>
<evidence type="ECO:0000256" key="4">
    <source>
        <dbReference type="ARBA" id="ARBA00022840"/>
    </source>
</evidence>
<dbReference type="PRINTS" id="PR00320">
    <property type="entry name" value="GPROTEINBRPT"/>
</dbReference>